<keyword evidence="3" id="KW-1185">Reference proteome</keyword>
<dbReference type="EMBL" id="CP150096">
    <property type="protein sequence ID" value="WZN45651.1"/>
    <property type="molecule type" value="Genomic_DNA"/>
</dbReference>
<feature type="transmembrane region" description="Helical" evidence="1">
    <location>
        <begin position="21"/>
        <end position="39"/>
    </location>
</feature>
<evidence type="ECO:0000256" key="1">
    <source>
        <dbReference type="SAM" id="Phobius"/>
    </source>
</evidence>
<evidence type="ECO:0000313" key="3">
    <source>
        <dbReference type="Proteomes" id="UP001449657"/>
    </source>
</evidence>
<protein>
    <recommendedName>
        <fullName evidence="4">Holin</fullName>
    </recommendedName>
</protein>
<organism evidence="2 3">
    <name type="scientific">Chitinophaga caseinilytica</name>
    <dbReference type="NCBI Taxonomy" id="2267521"/>
    <lineage>
        <taxon>Bacteria</taxon>
        <taxon>Pseudomonadati</taxon>
        <taxon>Bacteroidota</taxon>
        <taxon>Chitinophagia</taxon>
        <taxon>Chitinophagales</taxon>
        <taxon>Chitinophagaceae</taxon>
        <taxon>Chitinophaga</taxon>
    </lineage>
</organism>
<gene>
    <name evidence="2" type="ORF">WJU22_22380</name>
</gene>
<accession>A0ABZ2Z053</accession>
<sequence length="70" mass="7185">MELLNRLTAPTPPFFQKVRNLGLLLTAVASAVIGLPLELELPLTVLEIAGGLAVAGSMMAGLGQAAVKSE</sequence>
<keyword evidence="1" id="KW-0472">Membrane</keyword>
<keyword evidence="1" id="KW-1133">Transmembrane helix</keyword>
<feature type="transmembrane region" description="Helical" evidence="1">
    <location>
        <begin position="45"/>
        <end position="67"/>
    </location>
</feature>
<keyword evidence="1" id="KW-0812">Transmembrane</keyword>
<dbReference type="Proteomes" id="UP001449657">
    <property type="component" value="Chromosome"/>
</dbReference>
<reference evidence="2 3" key="1">
    <citation type="submission" date="2024-03" db="EMBL/GenBank/DDBJ databases">
        <title>Chitinophaga caseinilytica sp. nov., a casein hydrolysing bacterium isolated from forest soil.</title>
        <authorList>
            <person name="Lee D.S."/>
            <person name="Han D.M."/>
            <person name="Baek J.H."/>
            <person name="Choi D.G."/>
            <person name="Jeon J.H."/>
            <person name="Jeon C.O."/>
        </authorList>
    </citation>
    <scope>NUCLEOTIDE SEQUENCE [LARGE SCALE GENOMIC DNA]</scope>
    <source>
        <strain evidence="2 3">KACC 19118</strain>
    </source>
</reference>
<evidence type="ECO:0008006" key="4">
    <source>
        <dbReference type="Google" id="ProtNLM"/>
    </source>
</evidence>
<evidence type="ECO:0000313" key="2">
    <source>
        <dbReference type="EMBL" id="WZN45651.1"/>
    </source>
</evidence>
<proteinExistence type="predicted"/>
<name>A0ABZ2Z053_9BACT</name>
<dbReference type="RefSeq" id="WP_341840402.1">
    <property type="nucleotide sequence ID" value="NZ_CP149792.1"/>
</dbReference>